<dbReference type="Proteomes" id="UP001174210">
    <property type="component" value="Unassembled WGS sequence"/>
</dbReference>
<accession>A0ABT8IZZ4</accession>
<dbReference type="InterPro" id="IPR001173">
    <property type="entry name" value="Glyco_trans_2-like"/>
</dbReference>
<dbReference type="CDD" id="cd04196">
    <property type="entry name" value="GT_2_like_d"/>
    <property type="match status" value="1"/>
</dbReference>
<dbReference type="Pfam" id="PF00535">
    <property type="entry name" value="Glycos_transf_2"/>
    <property type="match status" value="1"/>
</dbReference>
<evidence type="ECO:0000313" key="2">
    <source>
        <dbReference type="EMBL" id="MDN4598401.1"/>
    </source>
</evidence>
<sequence length="322" mass="35299">MSFTVGIALCTFNGERFIERQLESILAQRPAPDEVVVSDDGSIDSTLERVEAVAARAPVPLTVLRGSKPLGVTANFERAVRATSSDLIALSDQDDVWHEGRLARLVREFDDPAVLLVHTDARLVDSEGESLGRSLFESLEVTREELGREQAGDAYTVFLRRNLATGATVILRRSLLDDALPFPPGWVHDEWLAAVAAARGGVRVLTEATIDYRQHGANQIGVAAPTLARKVRRVLEPRGERNVILASRFATLADRLDGLDGIAEERLASAREKAAFEAERAAMPASRLPRARHVLRLARTGAYERFASRGRADILRDLIQPA</sequence>
<keyword evidence="3" id="KW-1185">Reference proteome</keyword>
<reference evidence="2" key="1">
    <citation type="submission" date="2023-03" db="EMBL/GenBank/DDBJ databases">
        <title>MT1 and MT2 Draft Genomes of Novel Species.</title>
        <authorList>
            <person name="Venkateswaran K."/>
        </authorList>
    </citation>
    <scope>NUCLEOTIDE SEQUENCE</scope>
    <source>
        <strain evidence="2">F6_8S_P_1A</strain>
    </source>
</reference>
<organism evidence="2 3">
    <name type="scientific">Leifsonia virtsii</name>
    <dbReference type="NCBI Taxonomy" id="3035915"/>
    <lineage>
        <taxon>Bacteria</taxon>
        <taxon>Bacillati</taxon>
        <taxon>Actinomycetota</taxon>
        <taxon>Actinomycetes</taxon>
        <taxon>Micrococcales</taxon>
        <taxon>Microbacteriaceae</taxon>
        <taxon>Leifsonia</taxon>
    </lineage>
</organism>
<dbReference type="InterPro" id="IPR029044">
    <property type="entry name" value="Nucleotide-diphossugar_trans"/>
</dbReference>
<dbReference type="EMBL" id="JAROCB010000004">
    <property type="protein sequence ID" value="MDN4598401.1"/>
    <property type="molecule type" value="Genomic_DNA"/>
</dbReference>
<dbReference type="PANTHER" id="PTHR43685:SF11">
    <property type="entry name" value="GLYCOSYLTRANSFERASE TAGX-RELATED"/>
    <property type="match status" value="1"/>
</dbReference>
<evidence type="ECO:0000259" key="1">
    <source>
        <dbReference type="Pfam" id="PF00535"/>
    </source>
</evidence>
<name>A0ABT8IZZ4_9MICO</name>
<protein>
    <submittedName>
        <fullName evidence="2">Glycosyltransferase family 2 protein</fullName>
    </submittedName>
</protein>
<dbReference type="InterPro" id="IPR050834">
    <property type="entry name" value="Glycosyltransf_2"/>
</dbReference>
<dbReference type="PANTHER" id="PTHR43685">
    <property type="entry name" value="GLYCOSYLTRANSFERASE"/>
    <property type="match status" value="1"/>
</dbReference>
<comment type="caution">
    <text evidence="2">The sequence shown here is derived from an EMBL/GenBank/DDBJ whole genome shotgun (WGS) entry which is preliminary data.</text>
</comment>
<proteinExistence type="predicted"/>
<dbReference type="Gene3D" id="3.90.550.10">
    <property type="entry name" value="Spore Coat Polysaccharide Biosynthesis Protein SpsA, Chain A"/>
    <property type="match status" value="1"/>
</dbReference>
<dbReference type="SUPFAM" id="SSF53448">
    <property type="entry name" value="Nucleotide-diphospho-sugar transferases"/>
    <property type="match status" value="1"/>
</dbReference>
<feature type="domain" description="Glycosyltransferase 2-like" evidence="1">
    <location>
        <begin position="8"/>
        <end position="130"/>
    </location>
</feature>
<evidence type="ECO:0000313" key="3">
    <source>
        <dbReference type="Proteomes" id="UP001174210"/>
    </source>
</evidence>
<gene>
    <name evidence="2" type="ORF">P5G59_14710</name>
</gene>
<dbReference type="RefSeq" id="WP_301219745.1">
    <property type="nucleotide sequence ID" value="NZ_JAROCB010000004.1"/>
</dbReference>